<feature type="signal peptide" evidence="2">
    <location>
        <begin position="1"/>
        <end position="23"/>
    </location>
</feature>
<gene>
    <name evidence="4" type="ORF">GEOBRER4_n0526</name>
</gene>
<evidence type="ECO:0000256" key="2">
    <source>
        <dbReference type="SAM" id="SignalP"/>
    </source>
</evidence>
<dbReference type="NCBIfam" id="TIGR03507">
    <property type="entry name" value="decahem_SO1788"/>
    <property type="match status" value="1"/>
</dbReference>
<dbReference type="PROSITE" id="PS51257">
    <property type="entry name" value="PROKAR_LIPOPROTEIN"/>
    <property type="match status" value="1"/>
</dbReference>
<dbReference type="PANTHER" id="PTHR35038">
    <property type="entry name" value="DISSIMILATORY SULFITE REDUCTASE SIRA"/>
    <property type="match status" value="1"/>
</dbReference>
<evidence type="ECO:0000259" key="3">
    <source>
        <dbReference type="Pfam" id="PF22113"/>
    </source>
</evidence>
<dbReference type="InterPro" id="IPR020014">
    <property type="entry name" value="Decahaem_cyt-c_OmcA/MtrC"/>
</dbReference>
<feature type="domain" description="Outer membrane cytochrome MtrC/MtrF-like" evidence="3">
    <location>
        <begin position="225"/>
        <end position="424"/>
    </location>
</feature>
<dbReference type="InterPro" id="IPR051829">
    <property type="entry name" value="Multiheme_Cytochr_ET"/>
</dbReference>
<dbReference type="Gene3D" id="1.10.720.180">
    <property type="match status" value="1"/>
</dbReference>
<dbReference type="KEGG" id="gbn:GEOBRER4_05080"/>
<sequence>MKMKFLRRLCLMSVLAVTLGGCGSDSNESTNNNTTPINAAELFKEQWRDLTFDADSGIIGVPTISNGKATVNFKVTSNGRPVVGVPIGNLSFGIAKLEPGTNGGGSQWVNYNVYDAASNKGKYPSVERAGVFKDNNDGTYSYTFALDVSAVKGLVDAAVPPAAGDYNMKDLGDLTYNPDRTHRVVVAITSKKSVDTWAYPLLETYERVIDFVPATGKVAADESKREIVSRDLCLKCHSGSARFTAHHGTRQNPQFCVICHTEQIKVGHHEAPRAINDNTILAPEPILDANGVQETNEAGGPAVLGTHVVNGSAVASFTAFMHRIHMGKRLTLKGYDYNDMGALVPSMSFGDNASNPRCANCHTAATAATPQGDNWKKVPNRAACGSCHDGVDFATAGTITHQGALGDGGQQTSDKLCASCHATPGYATPPSLHSDL</sequence>
<dbReference type="PANTHER" id="PTHR35038:SF6">
    <property type="entry name" value="SURFACE LOCALIZED DECAHEME CYTOCHROME C LIPOPROTEIN"/>
    <property type="match status" value="1"/>
</dbReference>
<dbReference type="AlphaFoldDB" id="A0A6S6LWQ7"/>
<dbReference type="GO" id="GO:0016491">
    <property type="term" value="F:oxidoreductase activity"/>
    <property type="evidence" value="ECO:0007669"/>
    <property type="project" value="TreeGrafter"/>
</dbReference>
<accession>A0A6S6LWQ7</accession>
<organism evidence="4 5">
    <name type="scientific">Citrifermentans bremense</name>
    <dbReference type="NCBI Taxonomy" id="60035"/>
    <lineage>
        <taxon>Bacteria</taxon>
        <taxon>Pseudomonadati</taxon>
        <taxon>Thermodesulfobacteriota</taxon>
        <taxon>Desulfuromonadia</taxon>
        <taxon>Geobacterales</taxon>
        <taxon>Geobacteraceae</taxon>
        <taxon>Citrifermentans</taxon>
    </lineage>
</organism>
<reference evidence="4 5" key="1">
    <citation type="submission" date="2020-06" db="EMBL/GenBank/DDBJ databases">
        <title>Interaction of electrochemicaly active bacteria, Geobacter bremensis R4 on different carbon anode.</title>
        <authorList>
            <person name="Meng L."/>
            <person name="Yoshida N."/>
        </authorList>
    </citation>
    <scope>NUCLEOTIDE SEQUENCE [LARGE SCALE GENOMIC DNA]</scope>
    <source>
        <strain evidence="4 5">R4</strain>
    </source>
</reference>
<evidence type="ECO:0000313" key="5">
    <source>
        <dbReference type="Proteomes" id="UP000515472"/>
    </source>
</evidence>
<dbReference type="Pfam" id="PF22113">
    <property type="entry name" value="Mtrc-MtrF_II-IV_dom"/>
    <property type="match status" value="1"/>
</dbReference>
<dbReference type="SUPFAM" id="SSF48695">
    <property type="entry name" value="Multiheme cytochromes"/>
    <property type="match status" value="1"/>
</dbReference>
<name>A0A6S6LWQ7_9BACT</name>
<dbReference type="Proteomes" id="UP000515472">
    <property type="component" value="Chromosome"/>
</dbReference>
<evidence type="ECO:0000313" key="4">
    <source>
        <dbReference type="EMBL" id="BCG45758.1"/>
    </source>
</evidence>
<dbReference type="InterPro" id="IPR054337">
    <property type="entry name" value="Mtrc-MtrF-like_dom_II/IV"/>
</dbReference>
<keyword evidence="5" id="KW-1185">Reference proteome</keyword>
<dbReference type="RefSeq" id="WP_185244108.1">
    <property type="nucleotide sequence ID" value="NZ_AP023213.1"/>
</dbReference>
<protein>
    <recommendedName>
        <fullName evidence="3">Outer membrane cytochrome MtrC/MtrF-like domain-containing protein</fullName>
    </recommendedName>
</protein>
<dbReference type="EMBL" id="AP023213">
    <property type="protein sequence ID" value="BCG45758.1"/>
    <property type="molecule type" value="Genomic_DNA"/>
</dbReference>
<dbReference type="InterPro" id="IPR036280">
    <property type="entry name" value="Multihaem_cyt_sf"/>
</dbReference>
<keyword evidence="1 2" id="KW-0732">Signal</keyword>
<evidence type="ECO:0000256" key="1">
    <source>
        <dbReference type="ARBA" id="ARBA00022729"/>
    </source>
</evidence>
<feature type="chain" id="PRO_5028289448" description="Outer membrane cytochrome MtrC/MtrF-like domain-containing protein" evidence="2">
    <location>
        <begin position="24"/>
        <end position="436"/>
    </location>
</feature>
<proteinExistence type="predicted"/>